<keyword evidence="2" id="KW-0472">Membrane</keyword>
<keyword evidence="4" id="KW-1185">Reference proteome</keyword>
<feature type="transmembrane region" description="Helical" evidence="2">
    <location>
        <begin position="40"/>
        <end position="60"/>
    </location>
</feature>
<dbReference type="EMBL" id="BEXD01000574">
    <property type="protein sequence ID" value="GBB88592.1"/>
    <property type="molecule type" value="Genomic_DNA"/>
</dbReference>
<accession>A0A2Z6QIQ7</accession>
<name>A0A2Z6QIQ7_9GLOM</name>
<dbReference type="AlphaFoldDB" id="A0A2Z6QIQ7"/>
<evidence type="ECO:0000313" key="3">
    <source>
        <dbReference type="EMBL" id="GBB88592.1"/>
    </source>
</evidence>
<feature type="coiled-coil region" evidence="1">
    <location>
        <begin position="141"/>
        <end position="171"/>
    </location>
</feature>
<proteinExistence type="predicted"/>
<reference evidence="3 4" key="1">
    <citation type="submission" date="2017-11" db="EMBL/GenBank/DDBJ databases">
        <title>The genome of Rhizophagus clarus HR1 reveals common genetic basis of auxotrophy among arbuscular mycorrhizal fungi.</title>
        <authorList>
            <person name="Kobayashi Y."/>
        </authorList>
    </citation>
    <scope>NUCLEOTIDE SEQUENCE [LARGE SCALE GENOMIC DNA]</scope>
    <source>
        <strain evidence="3 4">HR1</strain>
    </source>
</reference>
<feature type="transmembrane region" description="Helical" evidence="2">
    <location>
        <begin position="12"/>
        <end position="34"/>
    </location>
</feature>
<keyword evidence="2" id="KW-0812">Transmembrane</keyword>
<evidence type="ECO:0000256" key="1">
    <source>
        <dbReference type="SAM" id="Coils"/>
    </source>
</evidence>
<organism evidence="3 4">
    <name type="scientific">Rhizophagus clarus</name>
    <dbReference type="NCBI Taxonomy" id="94130"/>
    <lineage>
        <taxon>Eukaryota</taxon>
        <taxon>Fungi</taxon>
        <taxon>Fungi incertae sedis</taxon>
        <taxon>Mucoromycota</taxon>
        <taxon>Glomeromycotina</taxon>
        <taxon>Glomeromycetes</taxon>
        <taxon>Glomerales</taxon>
        <taxon>Glomeraceae</taxon>
        <taxon>Rhizophagus</taxon>
    </lineage>
</organism>
<sequence length="208" mass="24096">MAIFPNENISSFSVIIFVIWNLNFYISSFIYLILIPANSISIKIIYSLLLIAGIHSIYLVSELNSEVKGLVRIILFALPNDELKLEIKINKIIAHEIKPSLESLSELLKLQGSKPKQMAIFKYTLEKIEPELNLLSELLELQGENRLNKDIEKQMRKLEEIVEKIKEGQVESILQRFKPLDTIIKRWKNISTNSEERYVVTVEALEKR</sequence>
<protein>
    <submittedName>
        <fullName evidence="3">Uncharacterized protein</fullName>
    </submittedName>
</protein>
<keyword evidence="1" id="KW-0175">Coiled coil</keyword>
<comment type="caution">
    <text evidence="3">The sequence shown here is derived from an EMBL/GenBank/DDBJ whole genome shotgun (WGS) entry which is preliminary data.</text>
</comment>
<dbReference type="Proteomes" id="UP000247702">
    <property type="component" value="Unassembled WGS sequence"/>
</dbReference>
<evidence type="ECO:0000256" key="2">
    <source>
        <dbReference type="SAM" id="Phobius"/>
    </source>
</evidence>
<keyword evidence="2" id="KW-1133">Transmembrane helix</keyword>
<gene>
    <name evidence="3" type="ORF">RclHR1_15140003</name>
</gene>
<evidence type="ECO:0000313" key="4">
    <source>
        <dbReference type="Proteomes" id="UP000247702"/>
    </source>
</evidence>